<dbReference type="SUPFAM" id="SSF55909">
    <property type="entry name" value="Pentein"/>
    <property type="match status" value="1"/>
</dbReference>
<evidence type="ECO:0000313" key="4">
    <source>
        <dbReference type="EMBL" id="GAA1392351.1"/>
    </source>
</evidence>
<evidence type="ECO:0000256" key="1">
    <source>
        <dbReference type="ARBA" id="ARBA00022801"/>
    </source>
</evidence>
<gene>
    <name evidence="4" type="ORF">GCM10009639_23780</name>
</gene>
<feature type="region of interest" description="Disordered" evidence="2">
    <location>
        <begin position="26"/>
        <end position="56"/>
    </location>
</feature>
<keyword evidence="5" id="KW-1185">Reference proteome</keyword>
<dbReference type="InterPro" id="IPR007466">
    <property type="entry name" value="Peptidyl-Arg-deiminase_porph"/>
</dbReference>
<sequence>MAPPRPSRRSVLRSGAALAALALAGGCSSEGGGEEQPPGPGAATPAGGGPVMPAESAPHTRTFMVWPALEEVWGDQLSSVRQDIAGLARAVAGFEPVVLLARPDQAEQARQACGSSVEVLDLMVDDLWARDTGPTFVTGPQGLAGVDFTFNGWGGKQTHANDGQVARALLAHYGVPRVQAPVTGEGGGIEVDGEGTLMATESSWVNENRNPGVSRERIEAAFKELLGVEKVIWFRGVAGQDITDCHVDALARFAGPGTVLLHRPAADTPPDVWTTASAQARQVLETATDAKGCPLRVVDLPEPDFELIEGAGEDFLATYINYYVCNGGVIVPRFGDRAANDRAAGVIGDLHPGRTVTQVDINHIAAGGGGIHCATQQQPAV</sequence>
<dbReference type="PROSITE" id="PS51318">
    <property type="entry name" value="TAT"/>
    <property type="match status" value="1"/>
</dbReference>
<dbReference type="RefSeq" id="WP_344332891.1">
    <property type="nucleotide sequence ID" value="NZ_BAAAKJ010000122.1"/>
</dbReference>
<reference evidence="4 5" key="1">
    <citation type="journal article" date="2019" name="Int. J. Syst. Evol. Microbiol.">
        <title>The Global Catalogue of Microorganisms (GCM) 10K type strain sequencing project: providing services to taxonomists for standard genome sequencing and annotation.</title>
        <authorList>
            <consortium name="The Broad Institute Genomics Platform"/>
            <consortium name="The Broad Institute Genome Sequencing Center for Infectious Disease"/>
            <person name="Wu L."/>
            <person name="Ma J."/>
        </authorList>
    </citation>
    <scope>NUCLEOTIDE SEQUENCE [LARGE SCALE GENOMIC DNA]</scope>
    <source>
        <strain evidence="4 5">JCM 12393</strain>
    </source>
</reference>
<dbReference type="Pfam" id="PF04371">
    <property type="entry name" value="PAD_porph"/>
    <property type="match status" value="1"/>
</dbReference>
<feature type="signal peptide" evidence="3">
    <location>
        <begin position="1"/>
        <end position="24"/>
    </location>
</feature>
<accession>A0ABN1XX92</accession>
<evidence type="ECO:0000313" key="5">
    <source>
        <dbReference type="Proteomes" id="UP001499863"/>
    </source>
</evidence>
<dbReference type="InterPro" id="IPR006311">
    <property type="entry name" value="TAT_signal"/>
</dbReference>
<dbReference type="Proteomes" id="UP001499863">
    <property type="component" value="Unassembled WGS sequence"/>
</dbReference>
<name>A0ABN1XX92_9ACTN</name>
<evidence type="ECO:0000256" key="3">
    <source>
        <dbReference type="SAM" id="SignalP"/>
    </source>
</evidence>
<evidence type="ECO:0000256" key="2">
    <source>
        <dbReference type="SAM" id="MobiDB-lite"/>
    </source>
</evidence>
<dbReference type="EMBL" id="BAAAKJ010000122">
    <property type="protein sequence ID" value="GAA1392351.1"/>
    <property type="molecule type" value="Genomic_DNA"/>
</dbReference>
<keyword evidence="3" id="KW-0732">Signal</keyword>
<organism evidence="4 5">
    <name type="scientific">Kitasatospora putterlickiae</name>
    <dbReference type="NCBI Taxonomy" id="221725"/>
    <lineage>
        <taxon>Bacteria</taxon>
        <taxon>Bacillati</taxon>
        <taxon>Actinomycetota</taxon>
        <taxon>Actinomycetes</taxon>
        <taxon>Kitasatosporales</taxon>
        <taxon>Streptomycetaceae</taxon>
        <taxon>Kitasatospora</taxon>
    </lineage>
</organism>
<keyword evidence="1" id="KW-0378">Hydrolase</keyword>
<dbReference type="PANTHER" id="PTHR31377:SF0">
    <property type="entry name" value="AGMATINE DEIMINASE-RELATED"/>
    <property type="match status" value="1"/>
</dbReference>
<comment type="caution">
    <text evidence="4">The sequence shown here is derived from an EMBL/GenBank/DDBJ whole genome shotgun (WGS) entry which is preliminary data.</text>
</comment>
<protein>
    <submittedName>
        <fullName evidence="4">Agmatine deiminase family protein</fullName>
    </submittedName>
</protein>
<dbReference type="PROSITE" id="PS51257">
    <property type="entry name" value="PROKAR_LIPOPROTEIN"/>
    <property type="match status" value="1"/>
</dbReference>
<dbReference type="PANTHER" id="PTHR31377">
    <property type="entry name" value="AGMATINE DEIMINASE-RELATED"/>
    <property type="match status" value="1"/>
</dbReference>
<dbReference type="Gene3D" id="3.75.10.10">
    <property type="entry name" value="L-arginine/glycine Amidinotransferase, Chain A"/>
    <property type="match status" value="1"/>
</dbReference>
<proteinExistence type="predicted"/>
<feature type="chain" id="PRO_5047356565" evidence="3">
    <location>
        <begin position="25"/>
        <end position="381"/>
    </location>
</feature>